<dbReference type="PaxDb" id="55529-EKX39873"/>
<feature type="region of interest" description="Disordered" evidence="1">
    <location>
        <begin position="274"/>
        <end position="301"/>
    </location>
</feature>
<dbReference type="GeneID" id="17296544"/>
<evidence type="ECO:0000313" key="2">
    <source>
        <dbReference type="EMBL" id="EKX39873.1"/>
    </source>
</evidence>
<reference evidence="2 4" key="1">
    <citation type="journal article" date="2012" name="Nature">
        <title>Algal genomes reveal evolutionary mosaicism and the fate of nucleomorphs.</title>
        <authorList>
            <consortium name="DOE Joint Genome Institute"/>
            <person name="Curtis B.A."/>
            <person name="Tanifuji G."/>
            <person name="Burki F."/>
            <person name="Gruber A."/>
            <person name="Irimia M."/>
            <person name="Maruyama S."/>
            <person name="Arias M.C."/>
            <person name="Ball S.G."/>
            <person name="Gile G.H."/>
            <person name="Hirakawa Y."/>
            <person name="Hopkins J.F."/>
            <person name="Kuo A."/>
            <person name="Rensing S.A."/>
            <person name="Schmutz J."/>
            <person name="Symeonidi A."/>
            <person name="Elias M."/>
            <person name="Eveleigh R.J."/>
            <person name="Herman E.K."/>
            <person name="Klute M.J."/>
            <person name="Nakayama T."/>
            <person name="Obornik M."/>
            <person name="Reyes-Prieto A."/>
            <person name="Armbrust E.V."/>
            <person name="Aves S.J."/>
            <person name="Beiko R.G."/>
            <person name="Coutinho P."/>
            <person name="Dacks J.B."/>
            <person name="Durnford D.G."/>
            <person name="Fast N.M."/>
            <person name="Green B.R."/>
            <person name="Grisdale C.J."/>
            <person name="Hempel F."/>
            <person name="Henrissat B."/>
            <person name="Hoppner M.P."/>
            <person name="Ishida K."/>
            <person name="Kim E."/>
            <person name="Koreny L."/>
            <person name="Kroth P.G."/>
            <person name="Liu Y."/>
            <person name="Malik S.B."/>
            <person name="Maier U.G."/>
            <person name="McRose D."/>
            <person name="Mock T."/>
            <person name="Neilson J.A."/>
            <person name="Onodera N.T."/>
            <person name="Poole A.M."/>
            <person name="Pritham E.J."/>
            <person name="Richards T.A."/>
            <person name="Rocap G."/>
            <person name="Roy S.W."/>
            <person name="Sarai C."/>
            <person name="Schaack S."/>
            <person name="Shirato S."/>
            <person name="Slamovits C.H."/>
            <person name="Spencer D.F."/>
            <person name="Suzuki S."/>
            <person name="Worden A.Z."/>
            <person name="Zauner S."/>
            <person name="Barry K."/>
            <person name="Bell C."/>
            <person name="Bharti A.K."/>
            <person name="Crow J.A."/>
            <person name="Grimwood J."/>
            <person name="Kramer R."/>
            <person name="Lindquist E."/>
            <person name="Lucas S."/>
            <person name="Salamov A."/>
            <person name="McFadden G.I."/>
            <person name="Lane C.E."/>
            <person name="Keeling P.J."/>
            <person name="Gray M.W."/>
            <person name="Grigoriev I.V."/>
            <person name="Archibald J.M."/>
        </authorList>
    </citation>
    <scope>NUCLEOTIDE SEQUENCE</scope>
    <source>
        <strain evidence="2 4">CCMP2712</strain>
    </source>
</reference>
<dbReference type="HOGENOM" id="CLU_925752_0_0_1"/>
<accession>L1IUH4</accession>
<sequence>MLLKRERRVSVRAMGSLSVEEEAKTLFHQLEDQSMRRESTSEDPTVELKSVTGDTSGLRRRKSSTKSLVRLLSRGSGKNRMEEGNVEKESTRSSLSSKEEDMLRKRTRESRAKPWQVEKHNIRNKVKKTMIVASAWKLTKDLEGLRNDIDECRKTLLDADELLRAKTEEKSEGVGDFSTPKGRKSLPCLTFDRDLHGSSGKRRWAGVRTVLQLSRSRRLKTNSPLLNSPSNKKIVSPEPSRRYIPGVGKMWVYTHRGKVVQVIGKELPPELVMARGEDKGDNEMEQTCDAAGARRREEDQS</sequence>
<proteinExistence type="predicted"/>
<dbReference type="RefSeq" id="XP_005826853.1">
    <property type="nucleotide sequence ID" value="XM_005826796.1"/>
</dbReference>
<reference evidence="4" key="2">
    <citation type="submission" date="2012-11" db="EMBL/GenBank/DDBJ databases">
        <authorList>
            <person name="Kuo A."/>
            <person name="Curtis B.A."/>
            <person name="Tanifuji G."/>
            <person name="Burki F."/>
            <person name="Gruber A."/>
            <person name="Irimia M."/>
            <person name="Maruyama S."/>
            <person name="Arias M.C."/>
            <person name="Ball S.G."/>
            <person name="Gile G.H."/>
            <person name="Hirakawa Y."/>
            <person name="Hopkins J.F."/>
            <person name="Rensing S.A."/>
            <person name="Schmutz J."/>
            <person name="Symeonidi A."/>
            <person name="Elias M."/>
            <person name="Eveleigh R.J."/>
            <person name="Herman E.K."/>
            <person name="Klute M.J."/>
            <person name="Nakayama T."/>
            <person name="Obornik M."/>
            <person name="Reyes-Prieto A."/>
            <person name="Armbrust E.V."/>
            <person name="Aves S.J."/>
            <person name="Beiko R.G."/>
            <person name="Coutinho P."/>
            <person name="Dacks J.B."/>
            <person name="Durnford D.G."/>
            <person name="Fast N.M."/>
            <person name="Green B.R."/>
            <person name="Grisdale C."/>
            <person name="Hempe F."/>
            <person name="Henrissat B."/>
            <person name="Hoppner M.P."/>
            <person name="Ishida K.-I."/>
            <person name="Kim E."/>
            <person name="Koreny L."/>
            <person name="Kroth P.G."/>
            <person name="Liu Y."/>
            <person name="Malik S.-B."/>
            <person name="Maier U.G."/>
            <person name="McRose D."/>
            <person name="Mock T."/>
            <person name="Neilson J.A."/>
            <person name="Onodera N.T."/>
            <person name="Poole A.M."/>
            <person name="Pritham E.J."/>
            <person name="Richards T.A."/>
            <person name="Rocap G."/>
            <person name="Roy S.W."/>
            <person name="Sarai C."/>
            <person name="Schaack S."/>
            <person name="Shirato S."/>
            <person name="Slamovits C.H."/>
            <person name="Spencer D.F."/>
            <person name="Suzuki S."/>
            <person name="Worden A.Z."/>
            <person name="Zauner S."/>
            <person name="Barry K."/>
            <person name="Bell C."/>
            <person name="Bharti A.K."/>
            <person name="Crow J.A."/>
            <person name="Grimwood J."/>
            <person name="Kramer R."/>
            <person name="Lindquist E."/>
            <person name="Lucas S."/>
            <person name="Salamov A."/>
            <person name="McFadden G.I."/>
            <person name="Lane C.E."/>
            <person name="Keeling P.J."/>
            <person name="Gray M.W."/>
            <person name="Grigoriev I.V."/>
            <person name="Archibald J.M."/>
        </authorList>
    </citation>
    <scope>NUCLEOTIDE SEQUENCE</scope>
    <source>
        <strain evidence="4">CCMP2712</strain>
    </source>
</reference>
<dbReference type="EMBL" id="JH993036">
    <property type="protein sequence ID" value="EKX39873.1"/>
    <property type="molecule type" value="Genomic_DNA"/>
</dbReference>
<dbReference type="EnsemblProtists" id="EKX39873">
    <property type="protein sequence ID" value="EKX39873"/>
    <property type="gene ID" value="GUITHDRAFT_143247"/>
</dbReference>
<reference evidence="3" key="3">
    <citation type="submission" date="2016-03" db="UniProtKB">
        <authorList>
            <consortium name="EnsemblProtists"/>
        </authorList>
    </citation>
    <scope>IDENTIFICATION</scope>
</reference>
<evidence type="ECO:0000313" key="3">
    <source>
        <dbReference type="EnsemblProtists" id="EKX39873"/>
    </source>
</evidence>
<evidence type="ECO:0000313" key="4">
    <source>
        <dbReference type="Proteomes" id="UP000011087"/>
    </source>
</evidence>
<organism evidence="2">
    <name type="scientific">Guillardia theta (strain CCMP2712)</name>
    <name type="common">Cryptophyte</name>
    <dbReference type="NCBI Taxonomy" id="905079"/>
    <lineage>
        <taxon>Eukaryota</taxon>
        <taxon>Cryptophyceae</taxon>
        <taxon>Pyrenomonadales</taxon>
        <taxon>Geminigeraceae</taxon>
        <taxon>Guillardia</taxon>
    </lineage>
</organism>
<dbReference type="KEGG" id="gtt:GUITHDRAFT_143247"/>
<gene>
    <name evidence="2" type="ORF">GUITHDRAFT_143247</name>
</gene>
<feature type="region of interest" description="Disordered" evidence="1">
    <location>
        <begin position="29"/>
        <end position="115"/>
    </location>
</feature>
<feature type="compositionally biased region" description="Basic and acidic residues" evidence="1">
    <location>
        <begin position="29"/>
        <end position="40"/>
    </location>
</feature>
<feature type="compositionally biased region" description="Basic and acidic residues" evidence="1">
    <location>
        <begin position="79"/>
        <end position="115"/>
    </location>
</feature>
<dbReference type="Proteomes" id="UP000011087">
    <property type="component" value="Unassembled WGS sequence"/>
</dbReference>
<evidence type="ECO:0000256" key="1">
    <source>
        <dbReference type="SAM" id="MobiDB-lite"/>
    </source>
</evidence>
<keyword evidence="4" id="KW-1185">Reference proteome</keyword>
<feature type="compositionally biased region" description="Basic and acidic residues" evidence="1">
    <location>
        <begin position="292"/>
        <end position="301"/>
    </location>
</feature>
<protein>
    <submittedName>
        <fullName evidence="2 3">Uncharacterized protein</fullName>
    </submittedName>
</protein>
<name>L1IUH4_GUITC</name>
<dbReference type="AlphaFoldDB" id="L1IUH4"/>